<reference evidence="3 4" key="1">
    <citation type="submission" date="2017-09" db="EMBL/GenBank/DDBJ databases">
        <title>WGS assembly of Aquilegia coerulea Goldsmith.</title>
        <authorList>
            <person name="Hodges S."/>
            <person name="Kramer E."/>
            <person name="Nordborg M."/>
            <person name="Tomkins J."/>
            <person name="Borevitz J."/>
            <person name="Derieg N."/>
            <person name="Yan J."/>
            <person name="Mihaltcheva S."/>
            <person name="Hayes R.D."/>
            <person name="Rokhsar D."/>
        </authorList>
    </citation>
    <scope>NUCLEOTIDE SEQUENCE [LARGE SCALE GENOMIC DNA]</scope>
    <source>
        <strain evidence="4">cv. Goldsmith</strain>
    </source>
</reference>
<dbReference type="PANTHER" id="PTHR35481">
    <property type="entry name" value="DNA-DIRECTED RNA POLYMERASE SUBUNIT ALPHA"/>
    <property type="match status" value="1"/>
</dbReference>
<dbReference type="Pfam" id="PF25475">
    <property type="entry name" value="DUF7903"/>
    <property type="match status" value="1"/>
</dbReference>
<dbReference type="AlphaFoldDB" id="A0A2G5CFA8"/>
<proteinExistence type="predicted"/>
<dbReference type="OrthoDB" id="2014147at2759"/>
<gene>
    <name evidence="3" type="ORF">AQUCO_05800212v1</name>
</gene>
<dbReference type="EMBL" id="KZ305075">
    <property type="protein sequence ID" value="PIA29972.1"/>
    <property type="molecule type" value="Genomic_DNA"/>
</dbReference>
<evidence type="ECO:0000313" key="4">
    <source>
        <dbReference type="Proteomes" id="UP000230069"/>
    </source>
</evidence>
<feature type="compositionally biased region" description="Basic residues" evidence="1">
    <location>
        <begin position="1"/>
        <end position="11"/>
    </location>
</feature>
<accession>A0A2G5CFA8</accession>
<name>A0A2G5CFA8_AQUCA</name>
<protein>
    <recommendedName>
        <fullName evidence="2">DUF7903 domain-containing protein</fullName>
    </recommendedName>
</protein>
<dbReference type="Proteomes" id="UP000230069">
    <property type="component" value="Unassembled WGS sequence"/>
</dbReference>
<evidence type="ECO:0000313" key="3">
    <source>
        <dbReference type="EMBL" id="PIA29972.1"/>
    </source>
</evidence>
<feature type="compositionally biased region" description="Polar residues" evidence="1">
    <location>
        <begin position="16"/>
        <end position="29"/>
    </location>
</feature>
<feature type="region of interest" description="Disordered" evidence="1">
    <location>
        <begin position="1"/>
        <end position="36"/>
    </location>
</feature>
<dbReference type="InterPro" id="IPR057225">
    <property type="entry name" value="DUF7903"/>
</dbReference>
<keyword evidence="4" id="KW-1185">Reference proteome</keyword>
<dbReference type="PANTHER" id="PTHR35481:SF1">
    <property type="entry name" value="DNA-DIRECTED RNA POLYMERASE SUBUNIT ALPHA"/>
    <property type="match status" value="1"/>
</dbReference>
<feature type="domain" description="DUF7903" evidence="2">
    <location>
        <begin position="93"/>
        <end position="349"/>
    </location>
</feature>
<organism evidence="3 4">
    <name type="scientific">Aquilegia coerulea</name>
    <name type="common">Rocky mountain columbine</name>
    <dbReference type="NCBI Taxonomy" id="218851"/>
    <lineage>
        <taxon>Eukaryota</taxon>
        <taxon>Viridiplantae</taxon>
        <taxon>Streptophyta</taxon>
        <taxon>Embryophyta</taxon>
        <taxon>Tracheophyta</taxon>
        <taxon>Spermatophyta</taxon>
        <taxon>Magnoliopsida</taxon>
        <taxon>Ranunculales</taxon>
        <taxon>Ranunculaceae</taxon>
        <taxon>Thalictroideae</taxon>
        <taxon>Aquilegia</taxon>
    </lineage>
</organism>
<evidence type="ECO:0000256" key="1">
    <source>
        <dbReference type="SAM" id="MobiDB-lite"/>
    </source>
</evidence>
<evidence type="ECO:0000259" key="2">
    <source>
        <dbReference type="Pfam" id="PF25475"/>
    </source>
</evidence>
<dbReference type="InParanoid" id="A0A2G5CFA8"/>
<sequence length="442" mass="51358">MAYIPPHKRNSKDKATTSSTNVHEQSFNFERTKGKGEQREPLSKWFIVPSIETTKDDDHDSSIPLKLIQWETENNLFQLVSDNKVVNDHDDEHDGNFSSSIAQSQIESINQHRSEQKPTILVCDYYPRKEFGEPNIKVNEIVNQFPKTPWMSIAKEIQRDLFASFQNVRSEMHYGGTESIKPSFVVRFGKYVLHGIDLDTDLDTIRTLSVKTALSQLLRSFQKDVPNSFVKAILEGVVPQLGADFYAEKEYYYIKVFDKYRRHANVTCKCRVMNVVGELDICKIELNQVRHMILDISYLDKNRDLRLMLSTKRIFRNLTDDEKYSLTKLVKSAVIDSSMEGGLRWPVEKGLRWPLERESLDDRYVVIGVWHTKSKVFRNSSMKLKLRNVDWINVRTSTGEVKQEVTLEMTDIDKKLKDADVELHSVNGMVDDTLKLLWDHFN</sequence>
<dbReference type="FunCoup" id="A0A2G5CFA8">
    <property type="interactions" value="514"/>
</dbReference>